<name>A0A806KLC2_9BACT</name>
<organism evidence="2">
    <name type="scientific">uncultured bacterium contig00023</name>
    <dbReference type="NCBI Taxonomy" id="1181512"/>
    <lineage>
        <taxon>Bacteria</taxon>
        <taxon>environmental samples</taxon>
    </lineage>
</organism>
<keyword evidence="1" id="KW-0472">Membrane</keyword>
<dbReference type="EMBL" id="JQ844201">
    <property type="protein sequence ID" value="AGS52571.1"/>
    <property type="molecule type" value="Genomic_DNA"/>
</dbReference>
<dbReference type="AlphaFoldDB" id="A0A806KLC2"/>
<reference evidence="2" key="1">
    <citation type="submission" date="2012-03" db="EMBL/GenBank/DDBJ databases">
        <title>Functional metagenomics reveals considerable lignocellulase gene clusters in the gut microbiome of a wood-feeding higher termite.</title>
        <authorList>
            <person name="Liu N."/>
        </authorList>
    </citation>
    <scope>NUCLEOTIDE SEQUENCE</scope>
</reference>
<evidence type="ECO:0000256" key="1">
    <source>
        <dbReference type="SAM" id="Phobius"/>
    </source>
</evidence>
<dbReference type="InterPro" id="IPR046568">
    <property type="entry name" value="DUF6722"/>
</dbReference>
<keyword evidence="1" id="KW-0812">Transmembrane</keyword>
<protein>
    <submittedName>
        <fullName evidence="2">Uncharacterized protein</fullName>
    </submittedName>
</protein>
<evidence type="ECO:0000313" key="2">
    <source>
        <dbReference type="EMBL" id="AGS52571.1"/>
    </source>
</evidence>
<proteinExistence type="predicted"/>
<sequence>MDNGEKKPAKQVSEFWDNLGKLLLDMAKLTFASFVLGGILKGGLPQTIMIAAGCIVFVVFATIGLILTSRKKNRG</sequence>
<dbReference type="Pfam" id="PF20482">
    <property type="entry name" value="DUF6722"/>
    <property type="match status" value="1"/>
</dbReference>
<accession>A0A806KLC2</accession>
<keyword evidence="1" id="KW-1133">Transmembrane helix</keyword>
<feature type="transmembrane region" description="Helical" evidence="1">
    <location>
        <begin position="46"/>
        <end position="67"/>
    </location>
</feature>